<dbReference type="EMBL" id="VILF01000001">
    <property type="protein sequence ID" value="MTJ42986.1"/>
    <property type="molecule type" value="Genomic_DNA"/>
</dbReference>
<proteinExistence type="predicted"/>
<evidence type="ECO:0000313" key="2">
    <source>
        <dbReference type="Proteomes" id="UP001517388"/>
    </source>
</evidence>
<protein>
    <submittedName>
        <fullName evidence="1">Thioesterase</fullName>
    </submittedName>
</protein>
<comment type="caution">
    <text evidence="1">The sequence shown here is derived from an EMBL/GenBank/DDBJ whole genome shotgun (WGS) entry which is preliminary data.</text>
</comment>
<reference evidence="2" key="1">
    <citation type="journal article" date="2020" name="Toxins">
        <title>Phylogenomic Analysis of Secondary Metabolism in the Toxic Cyanobacterial Genera Anabaena, Dolichospermum and Aphanizomenon.</title>
        <authorList>
            <person name="Oesterholm J."/>
            <person name="Popin R.V."/>
            <person name="Fewer D.P."/>
            <person name="Sivonen K."/>
        </authorList>
    </citation>
    <scope>NUCLEOTIDE SEQUENCE [LARGE SCALE GENOMIC DNA]</scope>
    <source>
        <strain evidence="2">UHCC 0037</strain>
    </source>
</reference>
<organism evidence="1 2">
    <name type="scientific">Dolichospermum flos-aquae UHCC 0037</name>
    <dbReference type="NCBI Taxonomy" id="2590026"/>
    <lineage>
        <taxon>Bacteria</taxon>
        <taxon>Bacillati</taxon>
        <taxon>Cyanobacteriota</taxon>
        <taxon>Cyanophyceae</taxon>
        <taxon>Nostocales</taxon>
        <taxon>Aphanizomenonaceae</taxon>
        <taxon>Dolichospermum</taxon>
    </lineage>
</organism>
<evidence type="ECO:0000313" key="1">
    <source>
        <dbReference type="EMBL" id="MTJ42986.1"/>
    </source>
</evidence>
<gene>
    <name evidence="1" type="ORF">FJR39_06995</name>
</gene>
<accession>A0ACC7S467</accession>
<keyword evidence="2" id="KW-1185">Reference proteome</keyword>
<sequence>MSILFKFLEALRRFNGTPKKVLESAELMQLLLPTLRADLMINESYTYTVEPPLDCPITVFGGLQDPLVNRDDMEAWKEHTLSSFSLHLLPGDHFFINTAQYFLLQLINKTVTAGVK</sequence>
<name>A0ACC7S467_DOLFA</name>
<dbReference type="Proteomes" id="UP001517388">
    <property type="component" value="Unassembled WGS sequence"/>
</dbReference>